<keyword evidence="13" id="KW-1185">Reference proteome</keyword>
<comment type="caution">
    <text evidence="12">The sequence shown here is derived from an EMBL/GenBank/DDBJ whole genome shotgun (WGS) entry which is preliminary data.</text>
</comment>
<feature type="transmembrane region" description="Helical" evidence="10">
    <location>
        <begin position="38"/>
        <end position="59"/>
    </location>
</feature>
<comment type="catalytic activity">
    <reaction evidence="1">
        <text>ATP + protein L-histidine = ADP + protein N-phospho-L-histidine.</text>
        <dbReference type="EC" id="2.7.13.3"/>
    </reaction>
</comment>
<protein>
    <recommendedName>
        <fullName evidence="2">histidine kinase</fullName>
        <ecNumber evidence="2">2.7.13.3</ecNumber>
    </recommendedName>
</protein>
<dbReference type="Proteomes" id="UP000295281">
    <property type="component" value="Unassembled WGS sequence"/>
</dbReference>
<feature type="compositionally biased region" description="Pro residues" evidence="9">
    <location>
        <begin position="445"/>
        <end position="456"/>
    </location>
</feature>
<evidence type="ECO:0000256" key="4">
    <source>
        <dbReference type="ARBA" id="ARBA00022679"/>
    </source>
</evidence>
<proteinExistence type="predicted"/>
<keyword evidence="10" id="KW-1133">Transmembrane helix</keyword>
<evidence type="ECO:0000256" key="6">
    <source>
        <dbReference type="ARBA" id="ARBA00022777"/>
    </source>
</evidence>
<evidence type="ECO:0000256" key="2">
    <source>
        <dbReference type="ARBA" id="ARBA00012438"/>
    </source>
</evidence>
<keyword evidence="7" id="KW-0067">ATP-binding</keyword>
<evidence type="ECO:0000256" key="10">
    <source>
        <dbReference type="SAM" id="Phobius"/>
    </source>
</evidence>
<dbReference type="InterPro" id="IPR025828">
    <property type="entry name" value="Put_sensor_dom"/>
</dbReference>
<dbReference type="AlphaFoldDB" id="A0A4R6V1B1"/>
<dbReference type="GO" id="GO:0000155">
    <property type="term" value="F:phosphorelay sensor kinase activity"/>
    <property type="evidence" value="ECO:0007669"/>
    <property type="project" value="InterPro"/>
</dbReference>
<dbReference type="Gene3D" id="1.20.5.1930">
    <property type="match status" value="1"/>
</dbReference>
<dbReference type="GO" id="GO:0005524">
    <property type="term" value="F:ATP binding"/>
    <property type="evidence" value="ECO:0007669"/>
    <property type="project" value="UniProtKB-KW"/>
</dbReference>
<dbReference type="InterPro" id="IPR011712">
    <property type="entry name" value="Sig_transdc_His_kin_sub3_dim/P"/>
</dbReference>
<dbReference type="CDD" id="cd16917">
    <property type="entry name" value="HATPase_UhpB-NarQ-NarX-like"/>
    <property type="match status" value="1"/>
</dbReference>
<feature type="domain" description="Histidine kinase/HSP90-like ATPase" evidence="11">
    <location>
        <begin position="352"/>
        <end position="442"/>
    </location>
</feature>
<dbReference type="Pfam" id="PF07730">
    <property type="entry name" value="HisKA_3"/>
    <property type="match status" value="1"/>
</dbReference>
<evidence type="ECO:0000256" key="3">
    <source>
        <dbReference type="ARBA" id="ARBA00022553"/>
    </source>
</evidence>
<evidence type="ECO:0000259" key="11">
    <source>
        <dbReference type="SMART" id="SM00387"/>
    </source>
</evidence>
<dbReference type="SMART" id="SM00387">
    <property type="entry name" value="HATPase_c"/>
    <property type="match status" value="1"/>
</dbReference>
<dbReference type="EMBL" id="SNYN01000003">
    <property type="protein sequence ID" value="TDQ53825.1"/>
    <property type="molecule type" value="Genomic_DNA"/>
</dbReference>
<keyword evidence="10" id="KW-0472">Membrane</keyword>
<accession>A0A4R6V1B1</accession>
<dbReference type="InterPro" id="IPR003594">
    <property type="entry name" value="HATPase_dom"/>
</dbReference>
<dbReference type="PANTHER" id="PTHR24421:SF10">
    <property type="entry name" value="NITRATE_NITRITE SENSOR PROTEIN NARQ"/>
    <property type="match status" value="1"/>
</dbReference>
<keyword evidence="10" id="KW-0812">Transmembrane</keyword>
<dbReference type="Pfam" id="PF02518">
    <property type="entry name" value="HATPase_c"/>
    <property type="match status" value="1"/>
</dbReference>
<dbReference type="PANTHER" id="PTHR24421">
    <property type="entry name" value="NITRATE/NITRITE SENSOR PROTEIN NARX-RELATED"/>
    <property type="match status" value="1"/>
</dbReference>
<dbReference type="Pfam" id="PF13796">
    <property type="entry name" value="Sensor"/>
    <property type="match status" value="1"/>
</dbReference>
<dbReference type="GO" id="GO:0016020">
    <property type="term" value="C:membrane"/>
    <property type="evidence" value="ECO:0007669"/>
    <property type="project" value="InterPro"/>
</dbReference>
<keyword evidence="4" id="KW-0808">Transferase</keyword>
<keyword evidence="6 12" id="KW-0418">Kinase</keyword>
<feature type="transmembrane region" description="Helical" evidence="10">
    <location>
        <begin position="71"/>
        <end position="93"/>
    </location>
</feature>
<evidence type="ECO:0000313" key="13">
    <source>
        <dbReference type="Proteomes" id="UP000295281"/>
    </source>
</evidence>
<reference evidence="12 13" key="1">
    <citation type="submission" date="2019-03" db="EMBL/GenBank/DDBJ databases">
        <title>Genomic Encyclopedia of Type Strains, Phase IV (KMG-IV): sequencing the most valuable type-strain genomes for metagenomic binning, comparative biology and taxonomic classification.</title>
        <authorList>
            <person name="Goeker M."/>
        </authorList>
    </citation>
    <scope>NUCLEOTIDE SEQUENCE [LARGE SCALE GENOMIC DNA]</scope>
    <source>
        <strain evidence="12 13">DSM 46770</strain>
    </source>
</reference>
<evidence type="ECO:0000256" key="1">
    <source>
        <dbReference type="ARBA" id="ARBA00000085"/>
    </source>
</evidence>
<dbReference type="RefSeq" id="WP_243742418.1">
    <property type="nucleotide sequence ID" value="NZ_SNYN01000003.1"/>
</dbReference>
<evidence type="ECO:0000256" key="7">
    <source>
        <dbReference type="ARBA" id="ARBA00022840"/>
    </source>
</evidence>
<feature type="region of interest" description="Disordered" evidence="9">
    <location>
        <begin position="423"/>
        <end position="456"/>
    </location>
</feature>
<dbReference type="InterPro" id="IPR036890">
    <property type="entry name" value="HATPase_C_sf"/>
</dbReference>
<dbReference type="Gene3D" id="3.30.565.10">
    <property type="entry name" value="Histidine kinase-like ATPase, C-terminal domain"/>
    <property type="match status" value="1"/>
</dbReference>
<feature type="transmembrane region" description="Helical" evidence="10">
    <location>
        <begin position="191"/>
        <end position="215"/>
    </location>
</feature>
<evidence type="ECO:0000256" key="9">
    <source>
        <dbReference type="SAM" id="MobiDB-lite"/>
    </source>
</evidence>
<sequence length="456" mass="48218">MSNEPRSPFPAVRRRRFLLSAWPWRSYAHVLTTVPVGLALLIPVGVLAVPWFLLFAMWADETAALGPVLTAVLLLLGAALVGGLGPMATLPAASLERLRLRLVDSDRVASGHRTPDRPGLWAWLRLRYTEAATWREFGYVLVLSLGMLPLALLLLACCGGLALLAASPVIVAAGQGPVTMGTAVLERPVEAVPYGLLGLALTVLTAYPAALLAGAHRALGRALLRGRGEEELRAELVRVTRSRARLVNAFEAERRRIERDLHDGAQQRLVALTMQLGLARLDVPADSPAAASVAAAHDQAKQLIAELRELVRGIHPQILTDRGLAAALPELADRSALPVRVATDLPRRPPAHVEGTAYFVVSEALTNVAKHSGAAGASVTAGLAGDTLVVEVRDDGRGGADPGRGTGLTGLADRVAVMDGRMSLSSPPGGPTVLRVELPCDRIPPHPPTRPRPPSG</sequence>
<gene>
    <name evidence="12" type="ORF">EV190_103276</name>
</gene>
<dbReference type="SUPFAM" id="SSF55874">
    <property type="entry name" value="ATPase domain of HSP90 chaperone/DNA topoisomerase II/histidine kinase"/>
    <property type="match status" value="1"/>
</dbReference>
<name>A0A4R6V1B1_9ACTN</name>
<dbReference type="InterPro" id="IPR050482">
    <property type="entry name" value="Sensor_HK_TwoCompSys"/>
</dbReference>
<evidence type="ECO:0000256" key="8">
    <source>
        <dbReference type="ARBA" id="ARBA00023012"/>
    </source>
</evidence>
<keyword evidence="5" id="KW-0547">Nucleotide-binding</keyword>
<organism evidence="12 13">
    <name type="scientific">Actinorugispora endophytica</name>
    <dbReference type="NCBI Taxonomy" id="1605990"/>
    <lineage>
        <taxon>Bacteria</taxon>
        <taxon>Bacillati</taxon>
        <taxon>Actinomycetota</taxon>
        <taxon>Actinomycetes</taxon>
        <taxon>Streptosporangiales</taxon>
        <taxon>Nocardiopsidaceae</taxon>
        <taxon>Actinorugispora</taxon>
    </lineage>
</organism>
<keyword evidence="8" id="KW-0902">Two-component regulatory system</keyword>
<dbReference type="GO" id="GO:0046983">
    <property type="term" value="F:protein dimerization activity"/>
    <property type="evidence" value="ECO:0007669"/>
    <property type="project" value="InterPro"/>
</dbReference>
<evidence type="ECO:0000313" key="12">
    <source>
        <dbReference type="EMBL" id="TDQ53825.1"/>
    </source>
</evidence>
<dbReference type="EC" id="2.7.13.3" evidence="2"/>
<keyword evidence="3" id="KW-0597">Phosphoprotein</keyword>
<evidence type="ECO:0000256" key="5">
    <source>
        <dbReference type="ARBA" id="ARBA00022741"/>
    </source>
</evidence>